<sequence>MSNLYQLTNEFQQLAAMDADDDAAFAEALAETLQATGSQLEDKIEATVMVARQLDADAAACKDEARRLSERAARLERNAKACRERVQWAMQATGRDRVKRPLFTLSIQRNPPSVAISDETAVPDEFKREVTTIKVDRAALKTALKERAIPGAELVASTRLAIR</sequence>
<dbReference type="InterPro" id="IPR008840">
    <property type="entry name" value="Sipho_Gp157"/>
</dbReference>
<keyword evidence="3" id="KW-1185">Reference proteome</keyword>
<reference evidence="2 3" key="1">
    <citation type="submission" date="2023-04" db="EMBL/GenBank/DDBJ databases">
        <title>A long-awaited taxogenomic arrangement of the family Halomonadaceae.</title>
        <authorList>
            <person name="De La Haba R."/>
            <person name="Chuvochina M."/>
            <person name="Wittouck S."/>
            <person name="Arahal D.R."/>
            <person name="Sanchez-Porro C."/>
            <person name="Hugenholtz P."/>
            <person name="Ventosa A."/>
        </authorList>
    </citation>
    <scope>NUCLEOTIDE SEQUENCE [LARGE SCALE GENOMIC DNA]</scope>
    <source>
        <strain evidence="2 3">DSM 18042</strain>
    </source>
</reference>
<accession>A0ABU1GCB3</accession>
<protein>
    <submittedName>
        <fullName evidence="2">Siphovirus Gp157 family protein</fullName>
    </submittedName>
</protein>
<keyword evidence="1" id="KW-0175">Coiled coil</keyword>
<dbReference type="EMBL" id="JARWAI010000006">
    <property type="protein sequence ID" value="MDR5875111.1"/>
    <property type="molecule type" value="Genomic_DNA"/>
</dbReference>
<feature type="coiled-coil region" evidence="1">
    <location>
        <begin position="51"/>
        <end position="85"/>
    </location>
</feature>
<dbReference type="Pfam" id="PF05565">
    <property type="entry name" value="Sipho_Gp157"/>
    <property type="match status" value="1"/>
</dbReference>
<comment type="caution">
    <text evidence="2">The sequence shown here is derived from an EMBL/GenBank/DDBJ whole genome shotgun (WGS) entry which is preliminary data.</text>
</comment>
<name>A0ABU1GCB3_9GAMM</name>
<gene>
    <name evidence="2" type="ORF">QC815_09275</name>
</gene>
<dbReference type="RefSeq" id="WP_074397744.1">
    <property type="nucleotide sequence ID" value="NZ_JARWAI010000006.1"/>
</dbReference>
<evidence type="ECO:0000313" key="3">
    <source>
        <dbReference type="Proteomes" id="UP001269267"/>
    </source>
</evidence>
<evidence type="ECO:0000256" key="1">
    <source>
        <dbReference type="SAM" id="Coils"/>
    </source>
</evidence>
<proteinExistence type="predicted"/>
<dbReference type="Proteomes" id="UP001269267">
    <property type="component" value="Unassembled WGS sequence"/>
</dbReference>
<organism evidence="2 3">
    <name type="scientific">Vreelandella gomseomensis</name>
    <dbReference type="NCBI Taxonomy" id="370766"/>
    <lineage>
        <taxon>Bacteria</taxon>
        <taxon>Pseudomonadati</taxon>
        <taxon>Pseudomonadota</taxon>
        <taxon>Gammaproteobacteria</taxon>
        <taxon>Oceanospirillales</taxon>
        <taxon>Halomonadaceae</taxon>
        <taxon>Vreelandella</taxon>
    </lineage>
</organism>
<evidence type="ECO:0000313" key="2">
    <source>
        <dbReference type="EMBL" id="MDR5875111.1"/>
    </source>
</evidence>